<sequence>MLTIGMSGTLLDICSILVGALLHQVERRFITLDKRSGCPRSGTPYRYNRILPTSCDSIVYCSPFSMHQYFELQPKSAPRCIVPLLYLHNFLISHCSFVEGRVARIDIKN</sequence>
<protein>
    <submittedName>
        <fullName evidence="1">Uncharacterized protein</fullName>
    </submittedName>
</protein>
<dbReference type="EMBL" id="BTRK01000003">
    <property type="protein sequence ID" value="GMR40261.1"/>
    <property type="molecule type" value="Genomic_DNA"/>
</dbReference>
<dbReference type="Proteomes" id="UP001328107">
    <property type="component" value="Unassembled WGS sequence"/>
</dbReference>
<name>A0AAN4ZG84_9BILA</name>
<keyword evidence="2" id="KW-1185">Reference proteome</keyword>
<evidence type="ECO:0000313" key="2">
    <source>
        <dbReference type="Proteomes" id="UP001328107"/>
    </source>
</evidence>
<reference evidence="2" key="1">
    <citation type="submission" date="2022-10" db="EMBL/GenBank/DDBJ databases">
        <title>Genome assembly of Pristionchus species.</title>
        <authorList>
            <person name="Yoshida K."/>
            <person name="Sommer R.J."/>
        </authorList>
    </citation>
    <scope>NUCLEOTIDE SEQUENCE [LARGE SCALE GENOMIC DNA]</scope>
    <source>
        <strain evidence="2">RS5460</strain>
    </source>
</reference>
<comment type="caution">
    <text evidence="1">The sequence shown here is derived from an EMBL/GenBank/DDBJ whole genome shotgun (WGS) entry which is preliminary data.</text>
</comment>
<organism evidence="1 2">
    <name type="scientific">Pristionchus mayeri</name>
    <dbReference type="NCBI Taxonomy" id="1317129"/>
    <lineage>
        <taxon>Eukaryota</taxon>
        <taxon>Metazoa</taxon>
        <taxon>Ecdysozoa</taxon>
        <taxon>Nematoda</taxon>
        <taxon>Chromadorea</taxon>
        <taxon>Rhabditida</taxon>
        <taxon>Rhabditina</taxon>
        <taxon>Diplogasteromorpha</taxon>
        <taxon>Diplogasteroidea</taxon>
        <taxon>Neodiplogasteridae</taxon>
        <taxon>Pristionchus</taxon>
    </lineage>
</organism>
<dbReference type="AlphaFoldDB" id="A0AAN4ZG84"/>
<proteinExistence type="predicted"/>
<accession>A0AAN4ZG84</accession>
<evidence type="ECO:0000313" key="1">
    <source>
        <dbReference type="EMBL" id="GMR40261.1"/>
    </source>
</evidence>
<gene>
    <name evidence="1" type="ORF">PMAYCL1PPCAC_10456</name>
</gene>